<proteinExistence type="predicted"/>
<dbReference type="Proteomes" id="UP000006868">
    <property type="component" value="Plasmid pSC2"/>
</dbReference>
<dbReference type="HOGENOM" id="CLU_2586439_0_0_9"/>
<dbReference type="PATRIC" id="fig|886882.15.peg.6093"/>
<reference evidence="1 2" key="1">
    <citation type="journal article" date="2011" name="J. Bacteriol.">
        <title>Complete genome sequence of Paenibacillus polymyxa SC2, a strain of plant growth-promoting Rhizobacterium with broad-spectrum antimicrobial activity.</title>
        <authorList>
            <person name="Ma M."/>
            <person name="Wang C."/>
            <person name="Ding Y."/>
            <person name="Li L."/>
            <person name="Shen D."/>
            <person name="Jiang X."/>
            <person name="Guan D."/>
            <person name="Cao F."/>
            <person name="Chen H."/>
            <person name="Feng R."/>
            <person name="Wang X."/>
            <person name="Ge Y."/>
            <person name="Yao L."/>
            <person name="Bing X."/>
            <person name="Yang X."/>
            <person name="Li J."/>
            <person name="Du B."/>
        </authorList>
    </citation>
    <scope>NUCLEOTIDE SEQUENCE [LARGE SCALE GENOMIC DNA]</scope>
    <source>
        <strain evidence="1 2">SC2</strain>
        <plasmid evidence="2">pSC2</plasmid>
    </source>
</reference>
<name>E3EKY4_PAEPS</name>
<accession>E3EKY4</accession>
<gene>
    <name evidence="1" type="ORF">PPSC2_28715</name>
</gene>
<keyword evidence="1" id="KW-0614">Plasmid</keyword>
<protein>
    <submittedName>
        <fullName evidence="1">Uncharacterized protein</fullName>
    </submittedName>
</protein>
<sequence length="80" mass="9294">MFDLKVPSEQAFFRMLGNAEVLYFLAKEVDYSHSHDLQSAFEIPFRTALTQLHTIANSKLPKQNESIQNVYYNEALIKIE</sequence>
<evidence type="ECO:0000313" key="1">
    <source>
        <dbReference type="EMBL" id="ADO59889.1"/>
    </source>
</evidence>
<dbReference type="RefSeq" id="WP_013386303.1">
    <property type="nucleotide sequence ID" value="NC_014628.2"/>
</dbReference>
<geneLocation type="plasmid" evidence="1 2">
    <name>pSC2</name>
</geneLocation>
<evidence type="ECO:0000313" key="2">
    <source>
        <dbReference type="Proteomes" id="UP000006868"/>
    </source>
</evidence>
<dbReference type="KEGG" id="ppm:PPSC2_28715"/>
<organism evidence="1 2">
    <name type="scientific">Paenibacillus polymyxa (strain SC2)</name>
    <name type="common">Bacillus polymyxa</name>
    <dbReference type="NCBI Taxonomy" id="886882"/>
    <lineage>
        <taxon>Bacteria</taxon>
        <taxon>Bacillati</taxon>
        <taxon>Bacillota</taxon>
        <taxon>Bacilli</taxon>
        <taxon>Bacillales</taxon>
        <taxon>Paenibacillaceae</taxon>
        <taxon>Paenibacillus</taxon>
    </lineage>
</organism>
<dbReference type="EMBL" id="CP002214">
    <property type="protein sequence ID" value="ADO59889.1"/>
    <property type="molecule type" value="Genomic_DNA"/>
</dbReference>
<dbReference type="AlphaFoldDB" id="E3EKY4"/>